<comment type="catalytic activity">
    <reaction evidence="1">
        <text>ATP + protein L-histidine = ADP + protein N-phospho-L-histidine.</text>
        <dbReference type="EC" id="2.7.13.3"/>
    </reaction>
</comment>
<evidence type="ECO:0000256" key="2">
    <source>
        <dbReference type="ARBA" id="ARBA00012438"/>
    </source>
</evidence>
<gene>
    <name evidence="10" type="ORF">ABWT76_005456</name>
</gene>
<dbReference type="SMART" id="SM00448">
    <property type="entry name" value="REC"/>
    <property type="match status" value="1"/>
</dbReference>
<dbReference type="InterPro" id="IPR003594">
    <property type="entry name" value="HATPase_dom"/>
</dbReference>
<dbReference type="EC" id="2.7.13.3" evidence="2"/>
<feature type="modified residue" description="4-aspartylphosphate" evidence="6">
    <location>
        <position position="57"/>
    </location>
</feature>
<dbReference type="InterPro" id="IPR001789">
    <property type="entry name" value="Sig_transdc_resp-reg_receiver"/>
</dbReference>
<dbReference type="InterPro" id="IPR036890">
    <property type="entry name" value="HATPase_C_sf"/>
</dbReference>
<evidence type="ECO:0000259" key="9">
    <source>
        <dbReference type="PROSITE" id="PS50110"/>
    </source>
</evidence>
<dbReference type="RefSeq" id="WP_054467534.1">
    <property type="nucleotide sequence ID" value="NZ_CP159837.1"/>
</dbReference>
<dbReference type="InterPro" id="IPR003661">
    <property type="entry name" value="HisK_dim/P_dom"/>
</dbReference>
<reference evidence="10" key="1">
    <citation type="submission" date="2024-07" db="EMBL/GenBank/DDBJ databases">
        <authorList>
            <person name="Kim Y.J."/>
            <person name="Jeong J.Y."/>
        </authorList>
    </citation>
    <scope>NUCLEOTIDE SEQUENCE</scope>
    <source>
        <strain evidence="10">GIHE-MW2</strain>
    </source>
</reference>
<dbReference type="PANTHER" id="PTHR43065:SF50">
    <property type="entry name" value="HISTIDINE KINASE"/>
    <property type="match status" value="1"/>
</dbReference>
<keyword evidence="7" id="KW-0175">Coiled coil</keyword>
<keyword evidence="5" id="KW-0902">Two-component regulatory system</keyword>
<feature type="domain" description="Response regulatory" evidence="9">
    <location>
        <begin position="4"/>
        <end position="122"/>
    </location>
</feature>
<dbReference type="InterPro" id="IPR004358">
    <property type="entry name" value="Sig_transdc_His_kin-like_C"/>
</dbReference>
<protein>
    <recommendedName>
        <fullName evidence="2">histidine kinase</fullName>
        <ecNumber evidence="2">2.7.13.3</ecNumber>
    </recommendedName>
</protein>
<dbReference type="GO" id="GO:0000155">
    <property type="term" value="F:phosphorelay sensor kinase activity"/>
    <property type="evidence" value="ECO:0007669"/>
    <property type="project" value="InterPro"/>
</dbReference>
<evidence type="ECO:0000256" key="3">
    <source>
        <dbReference type="ARBA" id="ARBA00022553"/>
    </source>
</evidence>
<dbReference type="SMART" id="SM00387">
    <property type="entry name" value="HATPase_c"/>
    <property type="match status" value="1"/>
</dbReference>
<evidence type="ECO:0000256" key="5">
    <source>
        <dbReference type="ARBA" id="ARBA00023012"/>
    </source>
</evidence>
<dbReference type="InterPro" id="IPR011006">
    <property type="entry name" value="CheY-like_superfamily"/>
</dbReference>
<accession>A0AAU8JBY3</accession>
<evidence type="ECO:0000313" key="10">
    <source>
        <dbReference type="EMBL" id="XCM36682.1"/>
    </source>
</evidence>
<dbReference type="SUPFAM" id="SSF52172">
    <property type="entry name" value="CheY-like"/>
    <property type="match status" value="1"/>
</dbReference>
<dbReference type="SMART" id="SM00388">
    <property type="entry name" value="HisKA"/>
    <property type="match status" value="1"/>
</dbReference>
<dbReference type="PANTHER" id="PTHR43065">
    <property type="entry name" value="SENSOR HISTIDINE KINASE"/>
    <property type="match status" value="1"/>
</dbReference>
<evidence type="ECO:0000256" key="6">
    <source>
        <dbReference type="PROSITE-ProRule" id="PRU00169"/>
    </source>
</evidence>
<dbReference type="InterPro" id="IPR036097">
    <property type="entry name" value="HisK_dim/P_sf"/>
</dbReference>
<dbReference type="InterPro" id="IPR005467">
    <property type="entry name" value="His_kinase_dom"/>
</dbReference>
<feature type="domain" description="Histidine kinase" evidence="8">
    <location>
        <begin position="157"/>
        <end position="415"/>
    </location>
</feature>
<dbReference type="AlphaFoldDB" id="A0AAU8JBY3"/>
<dbReference type="EMBL" id="CP159837">
    <property type="protein sequence ID" value="XCM36682.1"/>
    <property type="molecule type" value="Genomic_DNA"/>
</dbReference>
<name>A0AAU8JBY3_9CYAN</name>
<dbReference type="Gene3D" id="3.40.50.2300">
    <property type="match status" value="1"/>
</dbReference>
<evidence type="ECO:0000259" key="8">
    <source>
        <dbReference type="PROSITE" id="PS50109"/>
    </source>
</evidence>
<keyword evidence="4" id="KW-0418">Kinase</keyword>
<dbReference type="CDD" id="cd00082">
    <property type="entry name" value="HisKA"/>
    <property type="match status" value="1"/>
</dbReference>
<dbReference type="PROSITE" id="PS50110">
    <property type="entry name" value="RESPONSE_REGULATORY"/>
    <property type="match status" value="1"/>
</dbReference>
<dbReference type="CDD" id="cd17536">
    <property type="entry name" value="REC_YesN-like"/>
    <property type="match status" value="1"/>
</dbReference>
<evidence type="ECO:0000256" key="1">
    <source>
        <dbReference type="ARBA" id="ARBA00000085"/>
    </source>
</evidence>
<dbReference type="SUPFAM" id="SSF47384">
    <property type="entry name" value="Homodimeric domain of signal transducing histidine kinase"/>
    <property type="match status" value="1"/>
</dbReference>
<proteinExistence type="predicted"/>
<dbReference type="SUPFAM" id="SSF55874">
    <property type="entry name" value="ATPase domain of HSP90 chaperone/DNA topoisomerase II/histidine kinase"/>
    <property type="match status" value="1"/>
</dbReference>
<sequence length="415" mass="46700">MIPKILFVDDEPALSRLIKTKYRSKVKAKELEFFFAENGLAALNTLKEQTIHIVITDINMPEMNGLVLLDKIQYLDLPVQTIVLSAYGDMQNIRSAMNRGAFDFLNKPIDFEDLEITIQRALDHLKKIQENQQKLQQAQTQLIQSEKMSTLGELVAGVAHEINNPVGFLTGNITIAEDYFTEIVELLNLYEEKFPDPGAEIIHKMQEIDLDAMKEDIPELISSMREGTDRILSLSTSLRTFSRSDISAKSSFNIHDGIDSTLRILKHRLKANEFRPDIHIIKDYGDLPTVECYPGQLNQVFMNIFANGIDALDQSSMGQSYEEILENPKTITIRTEVKPENGTVIIGIRDNGSGIPENVKEHIFEYLFTTKPVGKGTGLGLSISYQIIVEKHSGQISCVSELGEGTEFIIEIPIQ</sequence>
<dbReference type="Pfam" id="PF02518">
    <property type="entry name" value="HATPase_c"/>
    <property type="match status" value="1"/>
</dbReference>
<dbReference type="PRINTS" id="PR00344">
    <property type="entry name" value="BCTRLSENSOR"/>
</dbReference>
<feature type="coiled-coil region" evidence="7">
    <location>
        <begin position="111"/>
        <end position="148"/>
    </location>
</feature>
<dbReference type="Gene3D" id="1.10.287.130">
    <property type="match status" value="1"/>
</dbReference>
<dbReference type="Pfam" id="PF00072">
    <property type="entry name" value="Response_reg"/>
    <property type="match status" value="1"/>
</dbReference>
<evidence type="ECO:0000256" key="4">
    <source>
        <dbReference type="ARBA" id="ARBA00022777"/>
    </source>
</evidence>
<dbReference type="Gene3D" id="3.30.565.10">
    <property type="entry name" value="Histidine kinase-like ATPase, C-terminal domain"/>
    <property type="match status" value="1"/>
</dbReference>
<dbReference type="PROSITE" id="PS50109">
    <property type="entry name" value="HIS_KIN"/>
    <property type="match status" value="1"/>
</dbReference>
<keyword evidence="4" id="KW-0808">Transferase</keyword>
<organism evidence="10">
    <name type="scientific">Planktothricoides raciborskii GIHE-MW2</name>
    <dbReference type="NCBI Taxonomy" id="2792601"/>
    <lineage>
        <taxon>Bacteria</taxon>
        <taxon>Bacillati</taxon>
        <taxon>Cyanobacteriota</taxon>
        <taxon>Cyanophyceae</taxon>
        <taxon>Oscillatoriophycideae</taxon>
        <taxon>Oscillatoriales</taxon>
        <taxon>Oscillatoriaceae</taxon>
        <taxon>Planktothricoides</taxon>
    </lineage>
</organism>
<evidence type="ECO:0000256" key="7">
    <source>
        <dbReference type="SAM" id="Coils"/>
    </source>
</evidence>
<keyword evidence="3 6" id="KW-0597">Phosphoprotein</keyword>